<feature type="compositionally biased region" description="Basic and acidic residues" evidence="1">
    <location>
        <begin position="794"/>
        <end position="803"/>
    </location>
</feature>
<sequence length="803" mass="87881">MAAFDPIRTVSSNSASIVDVGTPAPATATSRDQTPTSTTCTENQQSRLASGHGAMPVKRKSSGLQDEGLPRKRSSRSATAVTSLIAEEIADTIFQSSNFITDFVLGSVTPEMAEPMTILSRLCHDPTRPGNVVNTAPAHSYGCRPKSYADNEFPTWFCDFANAIHTHATAVPSPPPTHFRPQWVVTRNKTLKGINNDIRRPDFVLSITEDCHAWRDILIVGEHESQRSKNKVYAQLASYADQVFVAQPFRAAVFGVLTSATRPVVSFWRFDRAGAIRSLDMSYETTDGELKQVVACLAILSNAPAHALGFHTGQLKWNTILDPYPLDAQSQVSTELHTVSPSIGISDAVTGGTILHFRELLFTAPGLVCRGTRVWKGSVTNESGTEVEVAIKDSWQSNGRASEGSLYSLARSRGVTGLPPLISHTVLYDINHDVRSTHIPADATTAAMYTAHISTHNRVLARLVLGKTGIPISTPALTPLEIARALLAAAIGHASLFFTGKILHRDLSPNNILACTTPLPLPQESIPGLHGHQKNLFGCIIDLDYALDTLSASASGAKDRTGTYPYIAINVLLGLEPHRYRHDLESLLYVLLSLALYPRTKPRTLKKEDQPLDCFWEAEDPLKVWKTGTIHQVADNKQSRIVSSTTMFEALLQHFRPGFAAFRNAARRLRRVLWHVGVADVCGVMYEKQGKGITKPHYERTSGKRTEGNPGRGKRRKEKRPAGSVRSYIRPNEVRVGVDDWQGYLEVRQLLEHLVEELEGGEVNGESEDGSDWETDYSGSADEGAEGDSIEGDVDNRHAGPGL</sequence>
<feature type="domain" description="Fungal-type protein kinase" evidence="2">
    <location>
        <begin position="209"/>
        <end position="593"/>
    </location>
</feature>
<dbReference type="Gene3D" id="1.10.510.10">
    <property type="entry name" value="Transferase(Phosphotransferase) domain 1"/>
    <property type="match status" value="1"/>
</dbReference>
<dbReference type="SUPFAM" id="SSF56112">
    <property type="entry name" value="Protein kinase-like (PK-like)"/>
    <property type="match status" value="1"/>
</dbReference>
<evidence type="ECO:0000259" key="2">
    <source>
        <dbReference type="Pfam" id="PF17667"/>
    </source>
</evidence>
<feature type="region of interest" description="Disordered" evidence="1">
    <location>
        <begin position="693"/>
        <end position="726"/>
    </location>
</feature>
<protein>
    <recommendedName>
        <fullName evidence="2">Fungal-type protein kinase domain-containing protein</fullName>
    </recommendedName>
</protein>
<dbReference type="OrthoDB" id="5584477at2759"/>
<feature type="region of interest" description="Disordered" evidence="1">
    <location>
        <begin position="16"/>
        <end position="78"/>
    </location>
</feature>
<dbReference type="Pfam" id="PF17667">
    <property type="entry name" value="Pkinase_fungal"/>
    <property type="match status" value="1"/>
</dbReference>
<name>A0A3N4LFC8_9PEZI</name>
<organism evidence="3 4">
    <name type="scientific">Terfezia boudieri ATCC MYA-4762</name>
    <dbReference type="NCBI Taxonomy" id="1051890"/>
    <lineage>
        <taxon>Eukaryota</taxon>
        <taxon>Fungi</taxon>
        <taxon>Dikarya</taxon>
        <taxon>Ascomycota</taxon>
        <taxon>Pezizomycotina</taxon>
        <taxon>Pezizomycetes</taxon>
        <taxon>Pezizales</taxon>
        <taxon>Pezizaceae</taxon>
        <taxon>Terfezia</taxon>
    </lineage>
</organism>
<accession>A0A3N4LFC8</accession>
<feature type="compositionally biased region" description="Acidic residues" evidence="1">
    <location>
        <begin position="783"/>
        <end position="793"/>
    </location>
</feature>
<dbReference type="AlphaFoldDB" id="A0A3N4LFC8"/>
<dbReference type="EMBL" id="ML121572">
    <property type="protein sequence ID" value="RPB20408.1"/>
    <property type="molecule type" value="Genomic_DNA"/>
</dbReference>
<reference evidence="3 4" key="1">
    <citation type="journal article" date="2018" name="Nat. Ecol. Evol.">
        <title>Pezizomycetes genomes reveal the molecular basis of ectomycorrhizal truffle lifestyle.</title>
        <authorList>
            <person name="Murat C."/>
            <person name="Payen T."/>
            <person name="Noel B."/>
            <person name="Kuo A."/>
            <person name="Morin E."/>
            <person name="Chen J."/>
            <person name="Kohler A."/>
            <person name="Krizsan K."/>
            <person name="Balestrini R."/>
            <person name="Da Silva C."/>
            <person name="Montanini B."/>
            <person name="Hainaut M."/>
            <person name="Levati E."/>
            <person name="Barry K.W."/>
            <person name="Belfiori B."/>
            <person name="Cichocki N."/>
            <person name="Clum A."/>
            <person name="Dockter R.B."/>
            <person name="Fauchery L."/>
            <person name="Guy J."/>
            <person name="Iotti M."/>
            <person name="Le Tacon F."/>
            <person name="Lindquist E.A."/>
            <person name="Lipzen A."/>
            <person name="Malagnac F."/>
            <person name="Mello A."/>
            <person name="Molinier V."/>
            <person name="Miyauchi S."/>
            <person name="Poulain J."/>
            <person name="Riccioni C."/>
            <person name="Rubini A."/>
            <person name="Sitrit Y."/>
            <person name="Splivallo R."/>
            <person name="Traeger S."/>
            <person name="Wang M."/>
            <person name="Zifcakova L."/>
            <person name="Wipf D."/>
            <person name="Zambonelli A."/>
            <person name="Paolocci F."/>
            <person name="Nowrousian M."/>
            <person name="Ottonello S."/>
            <person name="Baldrian P."/>
            <person name="Spatafora J.W."/>
            <person name="Henrissat B."/>
            <person name="Nagy L.G."/>
            <person name="Aury J.M."/>
            <person name="Wincker P."/>
            <person name="Grigoriev I.V."/>
            <person name="Bonfante P."/>
            <person name="Martin F.M."/>
        </authorList>
    </citation>
    <scope>NUCLEOTIDE SEQUENCE [LARGE SCALE GENOMIC DNA]</scope>
    <source>
        <strain evidence="3 4">ATCC MYA-4762</strain>
    </source>
</reference>
<evidence type="ECO:0000256" key="1">
    <source>
        <dbReference type="SAM" id="MobiDB-lite"/>
    </source>
</evidence>
<dbReference type="Proteomes" id="UP000267821">
    <property type="component" value="Unassembled WGS sequence"/>
</dbReference>
<feature type="compositionally biased region" description="Basic and acidic residues" evidence="1">
    <location>
        <begin position="696"/>
        <end position="707"/>
    </location>
</feature>
<dbReference type="PANTHER" id="PTHR38248">
    <property type="entry name" value="FUNK1 6"/>
    <property type="match status" value="1"/>
</dbReference>
<dbReference type="PANTHER" id="PTHR38248:SF2">
    <property type="entry name" value="FUNK1 11"/>
    <property type="match status" value="1"/>
</dbReference>
<gene>
    <name evidence="3" type="ORF">L211DRAFT_841744</name>
</gene>
<feature type="region of interest" description="Disordered" evidence="1">
    <location>
        <begin position="759"/>
        <end position="803"/>
    </location>
</feature>
<proteinExistence type="predicted"/>
<evidence type="ECO:0000313" key="4">
    <source>
        <dbReference type="Proteomes" id="UP000267821"/>
    </source>
</evidence>
<dbReference type="InterPro" id="IPR040976">
    <property type="entry name" value="Pkinase_fungal"/>
</dbReference>
<dbReference type="InParanoid" id="A0A3N4LFC8"/>
<dbReference type="InterPro" id="IPR011009">
    <property type="entry name" value="Kinase-like_dom_sf"/>
</dbReference>
<dbReference type="STRING" id="1051890.A0A3N4LFC8"/>
<evidence type="ECO:0000313" key="3">
    <source>
        <dbReference type="EMBL" id="RPB20408.1"/>
    </source>
</evidence>
<feature type="compositionally biased region" description="Acidic residues" evidence="1">
    <location>
        <begin position="759"/>
        <end position="775"/>
    </location>
</feature>
<feature type="compositionally biased region" description="Polar residues" evidence="1">
    <location>
        <begin position="27"/>
        <end position="48"/>
    </location>
</feature>
<keyword evidence="4" id="KW-1185">Reference proteome</keyword>